<protein>
    <submittedName>
        <fullName evidence="1">Uncharacterized protein</fullName>
    </submittedName>
</protein>
<sequence>MRRATGEVLKSHDGEVVGDRQSTGVHGLVHVEVLFLWLWRQALRDVNFFFVVAVDFHWYSLTVLRDNLQRFAVYGSYGQLG</sequence>
<reference evidence="1" key="2">
    <citation type="submission" date="2013-05" db="EMBL/GenBank/DDBJ databases">
        <authorList>
            <person name="Carter J.-M."/>
            <person name="Baker S.C."/>
            <person name="Pink R."/>
            <person name="Carter D.R.F."/>
            <person name="Collins A."/>
            <person name="Tomlin J."/>
            <person name="Gibbs M."/>
            <person name="Breuker C.J."/>
        </authorList>
    </citation>
    <scope>NUCLEOTIDE SEQUENCE</scope>
    <source>
        <tissue evidence="1">Ovary</tissue>
    </source>
</reference>
<feature type="non-terminal residue" evidence="1">
    <location>
        <position position="81"/>
    </location>
</feature>
<name>S4P166_9NEOP</name>
<organism evidence="1">
    <name type="scientific">Pararge aegeria</name>
    <name type="common">speckled wood butterfly</name>
    <dbReference type="NCBI Taxonomy" id="116150"/>
    <lineage>
        <taxon>Eukaryota</taxon>
        <taxon>Metazoa</taxon>
        <taxon>Ecdysozoa</taxon>
        <taxon>Arthropoda</taxon>
        <taxon>Hexapoda</taxon>
        <taxon>Insecta</taxon>
        <taxon>Pterygota</taxon>
        <taxon>Neoptera</taxon>
        <taxon>Endopterygota</taxon>
        <taxon>Lepidoptera</taxon>
        <taxon>Glossata</taxon>
        <taxon>Ditrysia</taxon>
        <taxon>Papilionoidea</taxon>
        <taxon>Nymphalidae</taxon>
        <taxon>Satyrinae</taxon>
        <taxon>Satyrini</taxon>
        <taxon>Parargina</taxon>
        <taxon>Pararge</taxon>
    </lineage>
</organism>
<dbReference type="EMBL" id="GAIX01010632">
    <property type="protein sequence ID" value="JAA81928.1"/>
    <property type="molecule type" value="Transcribed_RNA"/>
</dbReference>
<proteinExistence type="predicted"/>
<accession>S4P166</accession>
<evidence type="ECO:0000313" key="1">
    <source>
        <dbReference type="EMBL" id="JAA81928.1"/>
    </source>
</evidence>
<reference evidence="1" key="1">
    <citation type="journal article" date="2013" name="BMC Genomics">
        <title>Unscrambling butterfly oogenesis.</title>
        <authorList>
            <person name="Carter J.M."/>
            <person name="Baker S.C."/>
            <person name="Pink R."/>
            <person name="Carter D.R."/>
            <person name="Collins A."/>
            <person name="Tomlin J."/>
            <person name="Gibbs M."/>
            <person name="Breuker C.J."/>
        </authorList>
    </citation>
    <scope>NUCLEOTIDE SEQUENCE</scope>
    <source>
        <tissue evidence="1">Ovary</tissue>
    </source>
</reference>
<dbReference type="AlphaFoldDB" id="S4P166"/>